<keyword evidence="3" id="KW-1185">Reference proteome</keyword>
<evidence type="ECO:0000313" key="3">
    <source>
        <dbReference type="Proteomes" id="UP000708208"/>
    </source>
</evidence>
<feature type="chain" id="PRO_5035208458" evidence="1">
    <location>
        <begin position="23"/>
        <end position="237"/>
    </location>
</feature>
<accession>A0A8J2LV03</accession>
<keyword evidence="1" id="KW-0732">Signal</keyword>
<evidence type="ECO:0000256" key="1">
    <source>
        <dbReference type="SAM" id="SignalP"/>
    </source>
</evidence>
<organism evidence="2 3">
    <name type="scientific">Allacma fusca</name>
    <dbReference type="NCBI Taxonomy" id="39272"/>
    <lineage>
        <taxon>Eukaryota</taxon>
        <taxon>Metazoa</taxon>
        <taxon>Ecdysozoa</taxon>
        <taxon>Arthropoda</taxon>
        <taxon>Hexapoda</taxon>
        <taxon>Collembola</taxon>
        <taxon>Symphypleona</taxon>
        <taxon>Sminthuridae</taxon>
        <taxon>Allacma</taxon>
    </lineage>
</organism>
<sequence length="237" mass="26513">MSSFSFVFSLALLALVADRAMAQSFNQKVTLYSGTDCKGSFLTFTEQYADDLRKNGWDDFAYSARLTGVWNFYDLINYNGNSNALMEYAFGPNEFCINFNNLRARVTSLRFAGSPNDYRANTLTLYQGTYFQGTEEYIIASVNSIQVQKHSSLIITGQSPWTLFDQENLRGNAICVYPPDNNYTPALIFDLENINVPHDKIRSVARGCIGKKIVRAPVATRGVSSDPSLGQHGSNWL</sequence>
<dbReference type="Proteomes" id="UP000708208">
    <property type="component" value="Unassembled WGS sequence"/>
</dbReference>
<proteinExistence type="predicted"/>
<reference evidence="2" key="1">
    <citation type="submission" date="2021-06" db="EMBL/GenBank/DDBJ databases">
        <authorList>
            <person name="Hodson N. C."/>
            <person name="Mongue J. A."/>
            <person name="Jaron S. K."/>
        </authorList>
    </citation>
    <scope>NUCLEOTIDE SEQUENCE</scope>
</reference>
<dbReference type="EMBL" id="CAJVCH010571823">
    <property type="protein sequence ID" value="CAG7838613.1"/>
    <property type="molecule type" value="Genomic_DNA"/>
</dbReference>
<dbReference type="OrthoDB" id="6381640at2759"/>
<comment type="caution">
    <text evidence="2">The sequence shown here is derived from an EMBL/GenBank/DDBJ whole genome shotgun (WGS) entry which is preliminary data.</text>
</comment>
<dbReference type="AlphaFoldDB" id="A0A8J2LV03"/>
<gene>
    <name evidence="2" type="ORF">AFUS01_LOCUS47563</name>
</gene>
<protein>
    <submittedName>
        <fullName evidence="2">Uncharacterized protein</fullName>
    </submittedName>
</protein>
<name>A0A8J2LV03_9HEXA</name>
<feature type="signal peptide" evidence="1">
    <location>
        <begin position="1"/>
        <end position="22"/>
    </location>
</feature>
<evidence type="ECO:0000313" key="2">
    <source>
        <dbReference type="EMBL" id="CAG7838613.1"/>
    </source>
</evidence>